<dbReference type="SMART" id="SM00421">
    <property type="entry name" value="HTH_LUXR"/>
    <property type="match status" value="1"/>
</dbReference>
<keyword evidence="2" id="KW-0238">DNA-binding</keyword>
<keyword evidence="3" id="KW-0804">Transcription</keyword>
<dbReference type="Proteomes" id="UP000254939">
    <property type="component" value="Unassembled WGS sequence"/>
</dbReference>
<sequence length="78" mass="8717">MGKFKTSRGPEKIANLSLRERECLLWVARGKSSWGIGVILGISENTVNFHIKNVMRKLEVTSRTVAAMKAVEFGIIEL</sequence>
<dbReference type="Pfam" id="PF00196">
    <property type="entry name" value="GerE"/>
    <property type="match status" value="1"/>
</dbReference>
<name>A0A370KED7_9HYPH</name>
<dbReference type="AlphaFoldDB" id="A0A370KED7"/>
<dbReference type="PANTHER" id="PTHR44688:SF16">
    <property type="entry name" value="DNA-BINDING TRANSCRIPTIONAL ACTIVATOR DEVR_DOSR"/>
    <property type="match status" value="1"/>
</dbReference>
<dbReference type="InterPro" id="IPR036388">
    <property type="entry name" value="WH-like_DNA-bd_sf"/>
</dbReference>
<dbReference type="GO" id="GO:0006355">
    <property type="term" value="P:regulation of DNA-templated transcription"/>
    <property type="evidence" value="ECO:0007669"/>
    <property type="project" value="InterPro"/>
</dbReference>
<evidence type="ECO:0000256" key="3">
    <source>
        <dbReference type="ARBA" id="ARBA00023163"/>
    </source>
</evidence>
<dbReference type="PANTHER" id="PTHR44688">
    <property type="entry name" value="DNA-BINDING TRANSCRIPTIONAL ACTIVATOR DEVR_DOSR"/>
    <property type="match status" value="1"/>
</dbReference>
<accession>A0A370KED7</accession>
<feature type="domain" description="HTH luxR-type" evidence="4">
    <location>
        <begin position="9"/>
        <end position="74"/>
    </location>
</feature>
<organism evidence="5 6">
    <name type="scientific">Rhizobium grahamii</name>
    <dbReference type="NCBI Taxonomy" id="1120045"/>
    <lineage>
        <taxon>Bacteria</taxon>
        <taxon>Pseudomonadati</taxon>
        <taxon>Pseudomonadota</taxon>
        <taxon>Alphaproteobacteria</taxon>
        <taxon>Hyphomicrobiales</taxon>
        <taxon>Rhizobiaceae</taxon>
        <taxon>Rhizobium/Agrobacterium group</taxon>
        <taxon>Rhizobium</taxon>
    </lineage>
</organism>
<dbReference type="GO" id="GO:0003677">
    <property type="term" value="F:DNA binding"/>
    <property type="evidence" value="ECO:0007669"/>
    <property type="project" value="UniProtKB-KW"/>
</dbReference>
<dbReference type="Gene3D" id="1.10.10.10">
    <property type="entry name" value="Winged helix-like DNA-binding domain superfamily/Winged helix DNA-binding domain"/>
    <property type="match status" value="1"/>
</dbReference>
<dbReference type="CDD" id="cd06170">
    <property type="entry name" value="LuxR_C_like"/>
    <property type="match status" value="1"/>
</dbReference>
<dbReference type="PRINTS" id="PR00038">
    <property type="entry name" value="HTHLUXR"/>
</dbReference>
<dbReference type="PROSITE" id="PS50043">
    <property type="entry name" value="HTH_LUXR_2"/>
    <property type="match status" value="1"/>
</dbReference>
<reference evidence="5 6" key="1">
    <citation type="submission" date="2017-03" db="EMBL/GenBank/DDBJ databases">
        <title>Genome analysis of Rhizobial strains effectives or ineffectives for nitrogen fixation isolated from bean seeds.</title>
        <authorList>
            <person name="Peralta H."/>
            <person name="Aguilar-Vera A."/>
            <person name="Mora Y."/>
            <person name="Vargas-Lagunas C."/>
            <person name="Girard L."/>
            <person name="Mora J."/>
        </authorList>
    </citation>
    <scope>NUCLEOTIDE SEQUENCE [LARGE SCALE GENOMIC DNA]</scope>
    <source>
        <strain evidence="5 6">CCGM3</strain>
    </source>
</reference>
<comment type="caution">
    <text evidence="5">The sequence shown here is derived from an EMBL/GenBank/DDBJ whole genome shotgun (WGS) entry which is preliminary data.</text>
</comment>
<evidence type="ECO:0000259" key="4">
    <source>
        <dbReference type="PROSITE" id="PS50043"/>
    </source>
</evidence>
<gene>
    <name evidence="5" type="ORF">B5K06_32580</name>
</gene>
<dbReference type="OrthoDB" id="9803630at2"/>
<evidence type="ECO:0000313" key="6">
    <source>
        <dbReference type="Proteomes" id="UP000254939"/>
    </source>
</evidence>
<evidence type="ECO:0000256" key="2">
    <source>
        <dbReference type="ARBA" id="ARBA00023125"/>
    </source>
</evidence>
<evidence type="ECO:0000256" key="1">
    <source>
        <dbReference type="ARBA" id="ARBA00023015"/>
    </source>
</evidence>
<dbReference type="EMBL" id="NAAC01000049">
    <property type="protein sequence ID" value="RDJ01924.1"/>
    <property type="molecule type" value="Genomic_DNA"/>
</dbReference>
<evidence type="ECO:0000313" key="5">
    <source>
        <dbReference type="EMBL" id="RDJ01924.1"/>
    </source>
</evidence>
<dbReference type="InterPro" id="IPR000792">
    <property type="entry name" value="Tscrpt_reg_LuxR_C"/>
</dbReference>
<dbReference type="PROSITE" id="PS00622">
    <property type="entry name" value="HTH_LUXR_1"/>
    <property type="match status" value="1"/>
</dbReference>
<dbReference type="SUPFAM" id="SSF46894">
    <property type="entry name" value="C-terminal effector domain of the bipartite response regulators"/>
    <property type="match status" value="1"/>
</dbReference>
<protein>
    <submittedName>
        <fullName evidence="5">Helix-turn-helix transcriptional regulator</fullName>
    </submittedName>
</protein>
<proteinExistence type="predicted"/>
<dbReference type="InterPro" id="IPR016032">
    <property type="entry name" value="Sig_transdc_resp-reg_C-effctor"/>
</dbReference>
<keyword evidence="1" id="KW-0805">Transcription regulation</keyword>